<feature type="domain" description="Amidohydrolase-related" evidence="2">
    <location>
        <begin position="81"/>
        <end position="276"/>
    </location>
</feature>
<dbReference type="InterPro" id="IPR032466">
    <property type="entry name" value="Metal_Hydrolase"/>
</dbReference>
<protein>
    <submittedName>
        <fullName evidence="3">Amidohydrolase 2</fullName>
    </submittedName>
</protein>
<reference evidence="3 4" key="1">
    <citation type="submission" date="2015-09" db="EMBL/GenBank/DDBJ databases">
        <authorList>
            <consortium name="Pathogen Informatics"/>
        </authorList>
    </citation>
    <scope>NUCLEOTIDE SEQUENCE [LARGE SCALE GENOMIC DNA]</scope>
    <source>
        <strain evidence="3 4">2789STDY5608850</strain>
    </source>
</reference>
<dbReference type="Pfam" id="PF04909">
    <property type="entry name" value="Amidohydro_2"/>
    <property type="match status" value="1"/>
</dbReference>
<dbReference type="Gene3D" id="3.20.20.140">
    <property type="entry name" value="Metal-dependent hydrolases"/>
    <property type="match status" value="1"/>
</dbReference>
<dbReference type="InterPro" id="IPR006680">
    <property type="entry name" value="Amidohydro-rel"/>
</dbReference>
<proteinExistence type="predicted"/>
<organism evidence="3 4">
    <name type="scientific">Hungatella hathewayi</name>
    <dbReference type="NCBI Taxonomy" id="154046"/>
    <lineage>
        <taxon>Bacteria</taxon>
        <taxon>Bacillati</taxon>
        <taxon>Bacillota</taxon>
        <taxon>Clostridia</taxon>
        <taxon>Lachnospirales</taxon>
        <taxon>Lachnospiraceae</taxon>
        <taxon>Hungatella</taxon>
    </lineage>
</organism>
<keyword evidence="3" id="KW-0378">Hydrolase</keyword>
<evidence type="ECO:0000256" key="1">
    <source>
        <dbReference type="ARBA" id="ARBA00023239"/>
    </source>
</evidence>
<dbReference type="PANTHER" id="PTHR21240">
    <property type="entry name" value="2-AMINO-3-CARBOXYLMUCONATE-6-SEMIALDEHYDE DECARBOXYLASE"/>
    <property type="match status" value="1"/>
</dbReference>
<evidence type="ECO:0000259" key="2">
    <source>
        <dbReference type="Pfam" id="PF04909"/>
    </source>
</evidence>
<keyword evidence="1" id="KW-0456">Lyase</keyword>
<evidence type="ECO:0000313" key="3">
    <source>
        <dbReference type="EMBL" id="CUO60023.1"/>
    </source>
</evidence>
<dbReference type="InterPro" id="IPR032465">
    <property type="entry name" value="ACMSD"/>
</dbReference>
<dbReference type="GO" id="GO:0016787">
    <property type="term" value="F:hydrolase activity"/>
    <property type="evidence" value="ECO:0007669"/>
    <property type="project" value="UniProtKB-KW"/>
</dbReference>
<sequence>MYKKIDFRVRPPYGNYLTMFQNEQAHFARLADAFDMTVSESQRTGNLEQFVKEMDLADIELSVVPGRKNLGVESEGMFPLTARYPGRFMIFPYIDPTDGDEALYEIDRCRDRWDIRGVSIEPTYQPKPYAFDDPIAFPMYEKLEKEDLVLFVSYSAKLLPVVDPDTVRQLGSVLHHFPDLKIIVGHGGWPWHLEVMAMAFNSPNIYIVPDMYGLTGAGSGDYIKAANTLMKHQMLFGTAYPILNIMDTARFYENCGLKESVKPDFFYNNAAKLLKL</sequence>
<accession>A0A174GC52</accession>
<name>A0A174GC52_9FIRM</name>
<dbReference type="Proteomes" id="UP000095651">
    <property type="component" value="Unassembled WGS sequence"/>
</dbReference>
<dbReference type="AlphaFoldDB" id="A0A174GC52"/>
<dbReference type="SUPFAM" id="SSF51556">
    <property type="entry name" value="Metallo-dependent hydrolases"/>
    <property type="match status" value="1"/>
</dbReference>
<dbReference type="RefSeq" id="WP_081034275.1">
    <property type="nucleotide sequence ID" value="NZ_CABIXC010000008.1"/>
</dbReference>
<gene>
    <name evidence="3" type="ORF">ERS852407_03333</name>
</gene>
<dbReference type="EMBL" id="CYZE01000008">
    <property type="protein sequence ID" value="CUO60023.1"/>
    <property type="molecule type" value="Genomic_DNA"/>
</dbReference>
<dbReference type="GO" id="GO:0016831">
    <property type="term" value="F:carboxy-lyase activity"/>
    <property type="evidence" value="ECO:0007669"/>
    <property type="project" value="InterPro"/>
</dbReference>
<evidence type="ECO:0000313" key="4">
    <source>
        <dbReference type="Proteomes" id="UP000095651"/>
    </source>
</evidence>